<sequence length="142" mass="16746">MSMVTYIGLNFQAAINDDDTEDEVEITDLFLSSEERQMLQHQHFTTPYLYELEAKGSPIWQMHNDNKVHSPHNYEKSKSTLLLVCNFLKKLLPKGDYCEIYICWKGEEGEDSEKKFELLLDQLSIDQLEMNEKYLITIKNQF</sequence>
<name>A0A2I0UXZ2_9BACI</name>
<gene>
    <name evidence="1" type="ORF">CRI88_14640</name>
</gene>
<accession>A0A2I0UXZ2</accession>
<evidence type="ECO:0000313" key="1">
    <source>
        <dbReference type="EMBL" id="PKU50917.1"/>
    </source>
</evidence>
<protein>
    <submittedName>
        <fullName evidence="1">Uncharacterized protein</fullName>
    </submittedName>
</protein>
<dbReference type="RefSeq" id="WP_089932396.1">
    <property type="nucleotide sequence ID" value="NZ_PDFK01000004.1"/>
</dbReference>
<reference evidence="1 2" key="1">
    <citation type="submission" date="2017-10" db="EMBL/GenBank/DDBJ databases">
        <title>Draft genome of Lysinibacillus fusiformis strain Juneja, a laboratory-derived pathogen of Drosophila melanogaster.</title>
        <authorList>
            <person name="Smith B.R."/>
            <person name="Unckless R.L."/>
        </authorList>
    </citation>
    <scope>NUCLEOTIDE SEQUENCE [LARGE SCALE GENOMIC DNA]</scope>
    <source>
        <strain evidence="1 2">Juneja</strain>
    </source>
</reference>
<dbReference type="AlphaFoldDB" id="A0A2I0UXZ2"/>
<comment type="caution">
    <text evidence="1">The sequence shown here is derived from an EMBL/GenBank/DDBJ whole genome shotgun (WGS) entry which is preliminary data.</text>
</comment>
<dbReference type="EMBL" id="PDFK01000004">
    <property type="protein sequence ID" value="PKU50917.1"/>
    <property type="molecule type" value="Genomic_DNA"/>
</dbReference>
<organism evidence="1 2">
    <name type="scientific">Lysinibacillus fusiformis</name>
    <dbReference type="NCBI Taxonomy" id="28031"/>
    <lineage>
        <taxon>Bacteria</taxon>
        <taxon>Bacillati</taxon>
        <taxon>Bacillota</taxon>
        <taxon>Bacilli</taxon>
        <taxon>Bacillales</taxon>
        <taxon>Bacillaceae</taxon>
        <taxon>Lysinibacillus</taxon>
    </lineage>
</organism>
<dbReference type="Proteomes" id="UP000234956">
    <property type="component" value="Unassembled WGS sequence"/>
</dbReference>
<evidence type="ECO:0000313" key="2">
    <source>
        <dbReference type="Proteomes" id="UP000234956"/>
    </source>
</evidence>
<proteinExistence type="predicted"/>